<dbReference type="PROSITE" id="PS50082">
    <property type="entry name" value="WD_REPEATS_2"/>
    <property type="match status" value="2"/>
</dbReference>
<evidence type="ECO:0000256" key="4">
    <source>
        <dbReference type="SAM" id="MobiDB-lite"/>
    </source>
</evidence>
<dbReference type="PROSITE" id="PS00678">
    <property type="entry name" value="WD_REPEATS_1"/>
    <property type="match status" value="1"/>
</dbReference>
<reference evidence="5 6" key="1">
    <citation type="journal article" date="2018" name="Mol. Biol. Evol.">
        <title>Analysis of the draft genome of the red seaweed Gracilariopsis chorda provides insights into genome size evolution in Rhodophyta.</title>
        <authorList>
            <person name="Lee J."/>
            <person name="Yang E.C."/>
            <person name="Graf L."/>
            <person name="Yang J.H."/>
            <person name="Qiu H."/>
            <person name="Zel Zion U."/>
            <person name="Chan C.X."/>
            <person name="Stephens T.G."/>
            <person name="Weber A.P.M."/>
            <person name="Boo G.H."/>
            <person name="Boo S.M."/>
            <person name="Kim K.M."/>
            <person name="Shin Y."/>
            <person name="Jung M."/>
            <person name="Lee S.J."/>
            <person name="Yim H.S."/>
            <person name="Lee J.H."/>
            <person name="Bhattacharya D."/>
            <person name="Yoon H.S."/>
        </authorList>
    </citation>
    <scope>NUCLEOTIDE SEQUENCE [LARGE SCALE GENOMIC DNA]</scope>
    <source>
        <strain evidence="5 6">SKKU-2015</strain>
        <tissue evidence="5">Whole body</tissue>
    </source>
</reference>
<dbReference type="SUPFAM" id="SSF50978">
    <property type="entry name" value="WD40 repeat-like"/>
    <property type="match status" value="1"/>
</dbReference>
<evidence type="ECO:0000256" key="1">
    <source>
        <dbReference type="ARBA" id="ARBA00022574"/>
    </source>
</evidence>
<feature type="repeat" description="WD" evidence="3">
    <location>
        <begin position="327"/>
        <end position="368"/>
    </location>
</feature>
<dbReference type="Gene3D" id="2.130.10.10">
    <property type="entry name" value="YVTN repeat-like/Quinoprotein amine dehydrogenase"/>
    <property type="match status" value="1"/>
</dbReference>
<dbReference type="InterPro" id="IPR051362">
    <property type="entry name" value="WD_repeat_creC_regulators"/>
</dbReference>
<feature type="repeat" description="WD" evidence="3">
    <location>
        <begin position="369"/>
        <end position="408"/>
    </location>
</feature>
<dbReference type="InterPro" id="IPR019775">
    <property type="entry name" value="WD40_repeat_CS"/>
</dbReference>
<evidence type="ECO:0000256" key="3">
    <source>
        <dbReference type="PROSITE-ProRule" id="PRU00221"/>
    </source>
</evidence>
<sequence length="531" mass="57582">MSALLSPPRRLRARFTVPGEGSYELSADVPPPTPRPPPPPPAKPPPPPLPGPLGLPTVTKLAFATDAAVRPPDHPDHEPLFSFRKLTAFTSLTAKFAADDDHPPSQPAQTSPSTPSAVLAYNAADTVYLLDVANPTEELFSLAIRTTPTALAITAVDGLRLLVGTASGEVVYYPDLSERRRATTSLPQSCVYNKDGSLSSSRVVAVKWLPNSAHKFLSLHLDGALIVYDDRMKPSALRPDDNARAVAADERPDRERLRVGLHDVHVTNVKGKRSNPATVLHIGRTSLTDCSFAPSINPDSASALATTARDGYLRIIHFNNQHISIAFRSYFGALLCVAWSPDGKYVATGGEDDLVSIFSPSEERLVARLEGHTSWVSAVAWDHACNRPGTYRLGSAGQDAKLLLWDFDLETLHHPQRNSMTRRRSYRETNGMSNGERRQSKISRLRGHTQDPEPHYPLIVPAPGRAEVPLVEPLVAHVAHGEPLTDVWFLDGGVFTADAVGGVKMWSRPPQHAVPELSLGKGGSRAATDLD</sequence>
<protein>
    <submittedName>
        <fullName evidence="5">Putative catabolite repression protein creC</fullName>
    </submittedName>
</protein>
<dbReference type="EMBL" id="NBIV01000028">
    <property type="protein sequence ID" value="PXF47139.1"/>
    <property type="molecule type" value="Genomic_DNA"/>
</dbReference>
<proteinExistence type="predicted"/>
<dbReference type="OrthoDB" id="3367at2759"/>
<evidence type="ECO:0000313" key="6">
    <source>
        <dbReference type="Proteomes" id="UP000247409"/>
    </source>
</evidence>
<feature type="compositionally biased region" description="Pro residues" evidence="4">
    <location>
        <begin position="29"/>
        <end position="53"/>
    </location>
</feature>
<dbReference type="InterPro" id="IPR015943">
    <property type="entry name" value="WD40/YVTN_repeat-like_dom_sf"/>
</dbReference>
<dbReference type="PANTHER" id="PTHR14107">
    <property type="entry name" value="WD REPEAT PROTEIN"/>
    <property type="match status" value="1"/>
</dbReference>
<dbReference type="InterPro" id="IPR001680">
    <property type="entry name" value="WD40_rpt"/>
</dbReference>
<name>A0A2V3IYF4_9FLOR</name>
<dbReference type="STRING" id="448386.A0A2V3IYF4"/>
<evidence type="ECO:0000256" key="2">
    <source>
        <dbReference type="ARBA" id="ARBA00022737"/>
    </source>
</evidence>
<dbReference type="PANTHER" id="PTHR14107:SF16">
    <property type="entry name" value="AT02583P"/>
    <property type="match status" value="1"/>
</dbReference>
<accession>A0A2V3IYF4</accession>
<dbReference type="SMART" id="SM00320">
    <property type="entry name" value="WD40"/>
    <property type="match status" value="4"/>
</dbReference>
<dbReference type="Pfam" id="PF00400">
    <property type="entry name" value="WD40"/>
    <property type="match status" value="2"/>
</dbReference>
<dbReference type="Proteomes" id="UP000247409">
    <property type="component" value="Unassembled WGS sequence"/>
</dbReference>
<dbReference type="InterPro" id="IPR036322">
    <property type="entry name" value="WD40_repeat_dom_sf"/>
</dbReference>
<keyword evidence="1 3" id="KW-0853">WD repeat</keyword>
<dbReference type="AlphaFoldDB" id="A0A2V3IYF4"/>
<feature type="region of interest" description="Disordered" evidence="4">
    <location>
        <begin position="1"/>
        <end position="56"/>
    </location>
</feature>
<gene>
    <name evidence="5" type="ORF">BWQ96_03081</name>
</gene>
<keyword evidence="2" id="KW-0677">Repeat</keyword>
<comment type="caution">
    <text evidence="5">The sequence shown here is derived from an EMBL/GenBank/DDBJ whole genome shotgun (WGS) entry which is preliminary data.</text>
</comment>
<keyword evidence="6" id="KW-1185">Reference proteome</keyword>
<evidence type="ECO:0000313" key="5">
    <source>
        <dbReference type="EMBL" id="PXF47139.1"/>
    </source>
</evidence>
<organism evidence="5 6">
    <name type="scientific">Gracilariopsis chorda</name>
    <dbReference type="NCBI Taxonomy" id="448386"/>
    <lineage>
        <taxon>Eukaryota</taxon>
        <taxon>Rhodophyta</taxon>
        <taxon>Florideophyceae</taxon>
        <taxon>Rhodymeniophycidae</taxon>
        <taxon>Gracilariales</taxon>
        <taxon>Gracilariaceae</taxon>
        <taxon>Gracilariopsis</taxon>
    </lineage>
</organism>
<feature type="region of interest" description="Disordered" evidence="4">
    <location>
        <begin position="418"/>
        <end position="454"/>
    </location>
</feature>